<protein>
    <recommendedName>
        <fullName evidence="3">HNH nuclease domain-containing protein</fullName>
    </recommendedName>
</protein>
<evidence type="ECO:0000313" key="1">
    <source>
        <dbReference type="EMBL" id="KDM92874.1"/>
    </source>
</evidence>
<evidence type="ECO:0000313" key="2">
    <source>
        <dbReference type="Proteomes" id="UP000027192"/>
    </source>
</evidence>
<dbReference type="Proteomes" id="UP000027192">
    <property type="component" value="Unassembled WGS sequence"/>
</dbReference>
<dbReference type="OrthoDB" id="6700725at2"/>
<dbReference type="STRING" id="1654360.EA58_03725"/>
<dbReference type="Pfam" id="PF06147">
    <property type="entry name" value="DUF968"/>
    <property type="match status" value="1"/>
</dbReference>
<dbReference type="EMBL" id="JMIB01000005">
    <property type="protein sequence ID" value="KDM92874.1"/>
    <property type="molecule type" value="Genomic_DNA"/>
</dbReference>
<reference evidence="1 2" key="1">
    <citation type="submission" date="2014-04" db="EMBL/GenBank/DDBJ databases">
        <title>Draft genome sequence of Photobacterium halotolerans S2753: a solonamide, ngercheumicin and holomycin producer.</title>
        <authorList>
            <person name="Machado H.R."/>
            <person name="Gram L."/>
        </authorList>
    </citation>
    <scope>NUCLEOTIDE SEQUENCE [LARGE SCALE GENOMIC DNA]</scope>
    <source>
        <strain evidence="1 2">S2753</strain>
    </source>
</reference>
<sequence>MLVLQAFPLRELGLLMLKPGTKLLESFVEELGSNRVVVMPLPESFVNVPSGKLNQPFPATQSSSLVDDARLIKFFNHPEVRKRLENGFSFWLNQIQHCQLGDGTYCDKNLTITECGGGAVRSCWHHDNEARRSQSKTSEQLARRNVLLWALSVVASQLGLGSKHALTSAELCWWAVRNEVYPNLPDVFLDDIFKREEAHKRVGLGAKRSTNARYEEPAADVVERLAKPVKKLVVDAEPPAMFMARPKANTWKSEAYLKFVRSLPCCVTGRKGSDSDPVVAHHLIGHGEGKMGGKAHDMFTMPMLASEHQKFHHDPKAWEQQHGSQLEYVKATIKKALNMRVME</sequence>
<comment type="caution">
    <text evidence="1">The sequence shown here is derived from an EMBL/GenBank/DDBJ whole genome shotgun (WGS) entry which is preliminary data.</text>
</comment>
<proteinExistence type="predicted"/>
<dbReference type="InterPro" id="IPR010373">
    <property type="entry name" value="DUF968"/>
</dbReference>
<dbReference type="AlphaFoldDB" id="A0A066RR83"/>
<keyword evidence="2" id="KW-1185">Reference proteome</keyword>
<name>A0A066RR83_9GAMM</name>
<gene>
    <name evidence="1" type="ORF">EA58_03725</name>
</gene>
<dbReference type="Gene3D" id="3.30.40.190">
    <property type="match status" value="1"/>
</dbReference>
<evidence type="ECO:0008006" key="3">
    <source>
        <dbReference type="Google" id="ProtNLM"/>
    </source>
</evidence>
<accession>A0A066RR83</accession>
<organism evidence="1 2">
    <name type="scientific">Photobacterium galatheae</name>
    <dbReference type="NCBI Taxonomy" id="1654360"/>
    <lineage>
        <taxon>Bacteria</taxon>
        <taxon>Pseudomonadati</taxon>
        <taxon>Pseudomonadota</taxon>
        <taxon>Gammaproteobacteria</taxon>
        <taxon>Vibrionales</taxon>
        <taxon>Vibrionaceae</taxon>
        <taxon>Photobacterium</taxon>
    </lineage>
</organism>